<name>A0ABW3AJN1_9MICO</name>
<dbReference type="PANTHER" id="PTHR37468">
    <property type="entry name" value="SULFATE TRANSPORTER CYSZ"/>
    <property type="match status" value="1"/>
</dbReference>
<keyword evidence="4" id="KW-0997">Cell inner membrane</keyword>
<evidence type="ECO:0000256" key="1">
    <source>
        <dbReference type="ARBA" id="ARBA00004141"/>
    </source>
</evidence>
<sequence length="244" mass="25744">MREFVRGAALLAHGFAFWRSRPGLMALGLVPAAIVGVVFLAGLISLGVFLPSVTDALTPFADDWPGIWATVIRVTVGTALFAAALVLVAVSFTALTLIVGDPFYERIWRTVESDAGTTVAEARYGFWRSVGDGLWLVVRGIGVALAATLIALIPAVGGILSTVFAVTFTGWLLADELTSRAFVARGLLPRERKALMRRHRGRMLGFGVATQLCFLVPLGAVVTMPAAVAGATLLGREVVGPSPD</sequence>
<evidence type="ECO:0000256" key="8">
    <source>
        <dbReference type="ARBA" id="ARBA00023032"/>
    </source>
</evidence>
<dbReference type="EMBL" id="JBHTII010000001">
    <property type="protein sequence ID" value="MFD0791186.1"/>
    <property type="molecule type" value="Genomic_DNA"/>
</dbReference>
<keyword evidence="8" id="KW-0764">Sulfate transport</keyword>
<keyword evidence="3" id="KW-1003">Cell membrane</keyword>
<evidence type="ECO:0000256" key="7">
    <source>
        <dbReference type="ARBA" id="ARBA00022989"/>
    </source>
</evidence>
<keyword evidence="7 10" id="KW-1133">Transmembrane helix</keyword>
<reference evidence="12" key="1">
    <citation type="journal article" date="2019" name="Int. J. Syst. Evol. Microbiol.">
        <title>The Global Catalogue of Microorganisms (GCM) 10K type strain sequencing project: providing services to taxonomists for standard genome sequencing and annotation.</title>
        <authorList>
            <consortium name="The Broad Institute Genomics Platform"/>
            <consortium name="The Broad Institute Genome Sequencing Center for Infectious Disease"/>
            <person name="Wu L."/>
            <person name="Ma J."/>
        </authorList>
    </citation>
    <scope>NUCLEOTIDE SEQUENCE [LARGE SCALE GENOMIC DNA]</scope>
    <source>
        <strain evidence="12">CCUG 54523</strain>
    </source>
</reference>
<comment type="subcellular location">
    <subcellularLocation>
        <location evidence="1">Membrane</location>
        <topology evidence="1">Multi-pass membrane protein</topology>
    </subcellularLocation>
</comment>
<evidence type="ECO:0000256" key="6">
    <source>
        <dbReference type="ARBA" id="ARBA00022692"/>
    </source>
</evidence>
<organism evidence="11 12">
    <name type="scientific">Microbacterium insulae</name>
    <dbReference type="NCBI Taxonomy" id="483014"/>
    <lineage>
        <taxon>Bacteria</taxon>
        <taxon>Bacillati</taxon>
        <taxon>Actinomycetota</taxon>
        <taxon>Actinomycetes</taxon>
        <taxon>Micrococcales</taxon>
        <taxon>Microbacteriaceae</taxon>
        <taxon>Microbacterium</taxon>
    </lineage>
</organism>
<protein>
    <submittedName>
        <fullName evidence="11">EI24 domain-containing protein</fullName>
    </submittedName>
</protein>
<proteinExistence type="predicted"/>
<keyword evidence="6 10" id="KW-0812">Transmembrane</keyword>
<evidence type="ECO:0000313" key="12">
    <source>
        <dbReference type="Proteomes" id="UP001597055"/>
    </source>
</evidence>
<dbReference type="InterPro" id="IPR050480">
    <property type="entry name" value="CysZ-like"/>
</dbReference>
<gene>
    <name evidence="11" type="ORF">ACFQ0P_12315</name>
</gene>
<keyword evidence="2" id="KW-0813">Transport</keyword>
<evidence type="ECO:0000313" key="11">
    <source>
        <dbReference type="EMBL" id="MFD0791186.1"/>
    </source>
</evidence>
<evidence type="ECO:0000256" key="5">
    <source>
        <dbReference type="ARBA" id="ARBA00022605"/>
    </source>
</evidence>
<feature type="transmembrane region" description="Helical" evidence="10">
    <location>
        <begin position="70"/>
        <end position="99"/>
    </location>
</feature>
<comment type="caution">
    <text evidence="11">The sequence shown here is derived from an EMBL/GenBank/DDBJ whole genome shotgun (WGS) entry which is preliminary data.</text>
</comment>
<dbReference type="RefSeq" id="WP_378772296.1">
    <property type="nucleotide sequence ID" value="NZ_JBHTII010000001.1"/>
</dbReference>
<dbReference type="InterPro" id="IPR059112">
    <property type="entry name" value="CysZ/EI24"/>
</dbReference>
<dbReference type="Pfam" id="PF07264">
    <property type="entry name" value="EI24"/>
    <property type="match status" value="1"/>
</dbReference>
<evidence type="ECO:0000256" key="2">
    <source>
        <dbReference type="ARBA" id="ARBA00022448"/>
    </source>
</evidence>
<feature type="transmembrane region" description="Helical" evidence="10">
    <location>
        <begin position="159"/>
        <end position="183"/>
    </location>
</feature>
<feature type="transmembrane region" description="Helical" evidence="10">
    <location>
        <begin position="133"/>
        <end position="153"/>
    </location>
</feature>
<dbReference type="Proteomes" id="UP001597055">
    <property type="component" value="Unassembled WGS sequence"/>
</dbReference>
<evidence type="ECO:0000256" key="10">
    <source>
        <dbReference type="SAM" id="Phobius"/>
    </source>
</evidence>
<accession>A0ABW3AJN1</accession>
<evidence type="ECO:0000256" key="9">
    <source>
        <dbReference type="ARBA" id="ARBA00023136"/>
    </source>
</evidence>
<keyword evidence="5" id="KW-0028">Amino-acid biosynthesis</keyword>
<keyword evidence="12" id="KW-1185">Reference proteome</keyword>
<feature type="transmembrane region" description="Helical" evidence="10">
    <location>
        <begin position="24"/>
        <end position="50"/>
    </location>
</feature>
<dbReference type="PANTHER" id="PTHR37468:SF1">
    <property type="entry name" value="SULFATE TRANSPORTER CYSZ"/>
    <property type="match status" value="1"/>
</dbReference>
<keyword evidence="9 10" id="KW-0472">Membrane</keyword>
<evidence type="ECO:0000256" key="4">
    <source>
        <dbReference type="ARBA" id="ARBA00022519"/>
    </source>
</evidence>
<evidence type="ECO:0000256" key="3">
    <source>
        <dbReference type="ARBA" id="ARBA00022475"/>
    </source>
</evidence>
<feature type="transmembrane region" description="Helical" evidence="10">
    <location>
        <begin position="204"/>
        <end position="234"/>
    </location>
</feature>